<feature type="compositionally biased region" description="Basic and acidic residues" evidence="1">
    <location>
        <begin position="23"/>
        <end position="32"/>
    </location>
</feature>
<dbReference type="AlphaFoldDB" id="A0A1L9UJR3"/>
<dbReference type="RefSeq" id="XP_067479191.1">
    <property type="nucleotide sequence ID" value="XM_067629275.1"/>
</dbReference>
<sequence>MLWYGNLAGKRQSRRQMRGENGLARDEPHDATDDATGAYRDERIHDWSTSWTNRKLMDGLESGSELSVAGATRTGWGDEWLQACNPSVRGATANESGRRCGEWSRRSTNQR</sequence>
<dbReference type="EMBL" id="KV878684">
    <property type="protein sequence ID" value="OJJ71943.1"/>
    <property type="molecule type" value="Genomic_DNA"/>
</dbReference>
<feature type="region of interest" description="Disordered" evidence="1">
    <location>
        <begin position="1"/>
        <end position="38"/>
    </location>
</feature>
<dbReference type="Proteomes" id="UP000184499">
    <property type="component" value="Unassembled WGS sequence"/>
</dbReference>
<accession>A0A1L9UJR3</accession>
<evidence type="ECO:0000313" key="3">
    <source>
        <dbReference type="Proteomes" id="UP000184499"/>
    </source>
</evidence>
<dbReference type="OMA" id="TGWGDEW"/>
<organism evidence="2 3">
    <name type="scientific">Aspergillus brasiliensis (strain CBS 101740 / IMI 381727 / IBT 21946)</name>
    <dbReference type="NCBI Taxonomy" id="767769"/>
    <lineage>
        <taxon>Eukaryota</taxon>
        <taxon>Fungi</taxon>
        <taxon>Dikarya</taxon>
        <taxon>Ascomycota</taxon>
        <taxon>Pezizomycotina</taxon>
        <taxon>Eurotiomycetes</taxon>
        <taxon>Eurotiomycetidae</taxon>
        <taxon>Eurotiales</taxon>
        <taxon>Aspergillaceae</taxon>
        <taxon>Aspergillus</taxon>
        <taxon>Aspergillus subgen. Circumdati</taxon>
    </lineage>
</organism>
<protein>
    <submittedName>
        <fullName evidence="2">Uncharacterized protein</fullName>
    </submittedName>
</protein>
<gene>
    <name evidence="2" type="ORF">ASPBRDRAFT_75247</name>
</gene>
<evidence type="ECO:0000313" key="2">
    <source>
        <dbReference type="EMBL" id="OJJ71943.1"/>
    </source>
</evidence>
<dbReference type="GeneID" id="93581762"/>
<proteinExistence type="predicted"/>
<feature type="region of interest" description="Disordered" evidence="1">
    <location>
        <begin position="89"/>
        <end position="111"/>
    </location>
</feature>
<dbReference type="VEuPathDB" id="FungiDB:ASPBRDRAFT_75247"/>
<keyword evidence="3" id="KW-1185">Reference proteome</keyword>
<evidence type="ECO:0000256" key="1">
    <source>
        <dbReference type="SAM" id="MobiDB-lite"/>
    </source>
</evidence>
<feature type="compositionally biased region" description="Basic and acidic residues" evidence="1">
    <location>
        <begin position="96"/>
        <end position="105"/>
    </location>
</feature>
<name>A0A1L9UJR3_ASPBC</name>
<reference evidence="3" key="1">
    <citation type="journal article" date="2017" name="Genome Biol.">
        <title>Comparative genomics reveals high biological diversity and specific adaptations in the industrially and medically important fungal genus Aspergillus.</title>
        <authorList>
            <person name="de Vries R.P."/>
            <person name="Riley R."/>
            <person name="Wiebenga A."/>
            <person name="Aguilar-Osorio G."/>
            <person name="Amillis S."/>
            <person name="Uchima C.A."/>
            <person name="Anderluh G."/>
            <person name="Asadollahi M."/>
            <person name="Askin M."/>
            <person name="Barry K."/>
            <person name="Battaglia E."/>
            <person name="Bayram O."/>
            <person name="Benocci T."/>
            <person name="Braus-Stromeyer S.A."/>
            <person name="Caldana C."/>
            <person name="Canovas D."/>
            <person name="Cerqueira G.C."/>
            <person name="Chen F."/>
            <person name="Chen W."/>
            <person name="Choi C."/>
            <person name="Clum A."/>
            <person name="Dos Santos R.A."/>
            <person name="Damasio A.R."/>
            <person name="Diallinas G."/>
            <person name="Emri T."/>
            <person name="Fekete E."/>
            <person name="Flipphi M."/>
            <person name="Freyberg S."/>
            <person name="Gallo A."/>
            <person name="Gournas C."/>
            <person name="Habgood R."/>
            <person name="Hainaut M."/>
            <person name="Harispe M.L."/>
            <person name="Henrissat B."/>
            <person name="Hilden K.S."/>
            <person name="Hope R."/>
            <person name="Hossain A."/>
            <person name="Karabika E."/>
            <person name="Karaffa L."/>
            <person name="Karanyi Z."/>
            <person name="Krasevec N."/>
            <person name="Kuo A."/>
            <person name="Kusch H."/>
            <person name="LaButti K."/>
            <person name="Lagendijk E.L."/>
            <person name="Lapidus A."/>
            <person name="Levasseur A."/>
            <person name="Lindquist E."/>
            <person name="Lipzen A."/>
            <person name="Logrieco A.F."/>
            <person name="MacCabe A."/>
            <person name="Maekelae M.R."/>
            <person name="Malavazi I."/>
            <person name="Melin P."/>
            <person name="Meyer V."/>
            <person name="Mielnichuk N."/>
            <person name="Miskei M."/>
            <person name="Molnar A.P."/>
            <person name="Mule G."/>
            <person name="Ngan C.Y."/>
            <person name="Orejas M."/>
            <person name="Orosz E."/>
            <person name="Ouedraogo J.P."/>
            <person name="Overkamp K.M."/>
            <person name="Park H.-S."/>
            <person name="Perrone G."/>
            <person name="Piumi F."/>
            <person name="Punt P.J."/>
            <person name="Ram A.F."/>
            <person name="Ramon A."/>
            <person name="Rauscher S."/>
            <person name="Record E."/>
            <person name="Riano-Pachon D.M."/>
            <person name="Robert V."/>
            <person name="Roehrig J."/>
            <person name="Ruller R."/>
            <person name="Salamov A."/>
            <person name="Salih N.S."/>
            <person name="Samson R.A."/>
            <person name="Sandor E."/>
            <person name="Sanguinetti M."/>
            <person name="Schuetze T."/>
            <person name="Sepcic K."/>
            <person name="Shelest E."/>
            <person name="Sherlock G."/>
            <person name="Sophianopoulou V."/>
            <person name="Squina F.M."/>
            <person name="Sun H."/>
            <person name="Susca A."/>
            <person name="Todd R.B."/>
            <person name="Tsang A."/>
            <person name="Unkles S.E."/>
            <person name="van de Wiele N."/>
            <person name="van Rossen-Uffink D."/>
            <person name="Oliveira J.V."/>
            <person name="Vesth T.C."/>
            <person name="Visser J."/>
            <person name="Yu J.-H."/>
            <person name="Zhou M."/>
            <person name="Andersen M.R."/>
            <person name="Archer D.B."/>
            <person name="Baker S.E."/>
            <person name="Benoit I."/>
            <person name="Brakhage A.A."/>
            <person name="Braus G.H."/>
            <person name="Fischer R."/>
            <person name="Frisvad J.C."/>
            <person name="Goldman G.H."/>
            <person name="Houbraken J."/>
            <person name="Oakley B."/>
            <person name="Pocsi I."/>
            <person name="Scazzocchio C."/>
            <person name="Seiboth B."/>
            <person name="vanKuyk P.A."/>
            <person name="Wortman J."/>
            <person name="Dyer P.S."/>
            <person name="Grigoriev I.V."/>
        </authorList>
    </citation>
    <scope>NUCLEOTIDE SEQUENCE [LARGE SCALE GENOMIC DNA]</scope>
    <source>
        <strain evidence="3">CBS 101740 / IMI 381727 / IBT 21946</strain>
    </source>
</reference>
<dbReference type="OrthoDB" id="10295889at2759"/>